<comment type="subcellular location">
    <subcellularLocation>
        <location evidence="1">Membrane</location>
        <topology evidence="1">Multi-pass membrane protein</topology>
    </subcellularLocation>
</comment>
<evidence type="ECO:0000256" key="11">
    <source>
        <dbReference type="ARBA" id="ARBA00023303"/>
    </source>
</evidence>
<evidence type="ECO:0000256" key="5">
    <source>
        <dbReference type="ARBA" id="ARBA00022692"/>
    </source>
</evidence>
<protein>
    <submittedName>
        <fullName evidence="13">Amiloride-sensitive cation channel 5</fullName>
    </submittedName>
</protein>
<evidence type="ECO:0000313" key="14">
    <source>
        <dbReference type="Proteomes" id="UP001054837"/>
    </source>
</evidence>
<evidence type="ECO:0000256" key="2">
    <source>
        <dbReference type="ARBA" id="ARBA00007193"/>
    </source>
</evidence>
<name>A0AAV4UWW2_9ARAC</name>
<gene>
    <name evidence="13" type="ORF">CDAR_50311</name>
</gene>
<comment type="similarity">
    <text evidence="2 12">Belongs to the amiloride-sensitive sodium channel (TC 1.A.6) family.</text>
</comment>
<accession>A0AAV4UWW2</accession>
<comment type="caution">
    <text evidence="13">The sequence shown here is derived from an EMBL/GenBank/DDBJ whole genome shotgun (WGS) entry which is preliminary data.</text>
</comment>
<evidence type="ECO:0000313" key="13">
    <source>
        <dbReference type="EMBL" id="GIY62391.1"/>
    </source>
</evidence>
<keyword evidence="9" id="KW-0472">Membrane</keyword>
<evidence type="ECO:0000256" key="10">
    <source>
        <dbReference type="ARBA" id="ARBA00023201"/>
    </source>
</evidence>
<keyword evidence="4 12" id="KW-0894">Sodium channel</keyword>
<dbReference type="GO" id="GO:0005886">
    <property type="term" value="C:plasma membrane"/>
    <property type="evidence" value="ECO:0007669"/>
    <property type="project" value="TreeGrafter"/>
</dbReference>
<dbReference type="EMBL" id="BPLQ01012086">
    <property type="protein sequence ID" value="GIY62391.1"/>
    <property type="molecule type" value="Genomic_DNA"/>
</dbReference>
<keyword evidence="8 12" id="KW-0406">Ion transport</keyword>
<sequence length="306" mass="35303">MTPKEARRLELACGLVKAAVFVSCAAGFTYQAVEFVLHFRTYPTNINLEVTYPPKFLPPAFTLCNINPVQRTQYCAKYPGRCVPPENLKKFCEQRPHYCMGNTSNLVIPQPIHYIPLTYTKENQLTDEDVVKLKQNYTTFSRRMYNNDDYPKDGNRRKRPFFFHAYNGVTNYQGCFSENAYYNNKAEPRLQKFGTAITHFMLNVEPEETFHPSAEPGAVFALHSPFLAENPFSKGHVLRPGSSYNIHVRLRKLNETYFSTPFFRYHDDTLNSRKKNTCFLIPTKQIALTTKVYGSPTTRRDLALSS</sequence>
<keyword evidence="11 12" id="KW-0407">Ion channel</keyword>
<dbReference type="PANTHER" id="PTHR11690">
    <property type="entry name" value="AMILORIDE-SENSITIVE SODIUM CHANNEL-RELATED"/>
    <property type="match status" value="1"/>
</dbReference>
<keyword evidence="7" id="KW-0915">Sodium</keyword>
<evidence type="ECO:0000256" key="1">
    <source>
        <dbReference type="ARBA" id="ARBA00004141"/>
    </source>
</evidence>
<evidence type="ECO:0000256" key="6">
    <source>
        <dbReference type="ARBA" id="ARBA00022989"/>
    </source>
</evidence>
<keyword evidence="6" id="KW-1133">Transmembrane helix</keyword>
<evidence type="ECO:0000256" key="3">
    <source>
        <dbReference type="ARBA" id="ARBA00022448"/>
    </source>
</evidence>
<organism evidence="13 14">
    <name type="scientific">Caerostris darwini</name>
    <dbReference type="NCBI Taxonomy" id="1538125"/>
    <lineage>
        <taxon>Eukaryota</taxon>
        <taxon>Metazoa</taxon>
        <taxon>Ecdysozoa</taxon>
        <taxon>Arthropoda</taxon>
        <taxon>Chelicerata</taxon>
        <taxon>Arachnida</taxon>
        <taxon>Araneae</taxon>
        <taxon>Araneomorphae</taxon>
        <taxon>Entelegynae</taxon>
        <taxon>Araneoidea</taxon>
        <taxon>Araneidae</taxon>
        <taxon>Caerostris</taxon>
    </lineage>
</organism>
<evidence type="ECO:0000256" key="4">
    <source>
        <dbReference type="ARBA" id="ARBA00022461"/>
    </source>
</evidence>
<keyword evidence="3 12" id="KW-0813">Transport</keyword>
<keyword evidence="5 12" id="KW-0812">Transmembrane</keyword>
<dbReference type="GO" id="GO:0015280">
    <property type="term" value="F:ligand-gated sodium channel activity"/>
    <property type="evidence" value="ECO:0007669"/>
    <property type="project" value="TreeGrafter"/>
</dbReference>
<keyword evidence="14" id="KW-1185">Reference proteome</keyword>
<proteinExistence type="inferred from homology"/>
<dbReference type="AlphaFoldDB" id="A0AAV4UWW2"/>
<evidence type="ECO:0000256" key="9">
    <source>
        <dbReference type="ARBA" id="ARBA00023136"/>
    </source>
</evidence>
<evidence type="ECO:0000256" key="7">
    <source>
        <dbReference type="ARBA" id="ARBA00023053"/>
    </source>
</evidence>
<evidence type="ECO:0000256" key="8">
    <source>
        <dbReference type="ARBA" id="ARBA00023065"/>
    </source>
</evidence>
<dbReference type="Proteomes" id="UP001054837">
    <property type="component" value="Unassembled WGS sequence"/>
</dbReference>
<dbReference type="PANTHER" id="PTHR11690:SF248">
    <property type="entry name" value="PICKPOCKET 17, ISOFORM A"/>
    <property type="match status" value="1"/>
</dbReference>
<keyword evidence="10 12" id="KW-0739">Sodium transport</keyword>
<dbReference type="Pfam" id="PF00858">
    <property type="entry name" value="ASC"/>
    <property type="match status" value="1"/>
</dbReference>
<reference evidence="13 14" key="1">
    <citation type="submission" date="2021-06" db="EMBL/GenBank/DDBJ databases">
        <title>Caerostris darwini draft genome.</title>
        <authorList>
            <person name="Kono N."/>
            <person name="Arakawa K."/>
        </authorList>
    </citation>
    <scope>NUCLEOTIDE SEQUENCE [LARGE SCALE GENOMIC DNA]</scope>
</reference>
<dbReference type="InterPro" id="IPR001873">
    <property type="entry name" value="ENaC"/>
</dbReference>
<evidence type="ECO:0000256" key="12">
    <source>
        <dbReference type="RuleBase" id="RU000679"/>
    </source>
</evidence>